<accession>A0A4R2KPY0</accession>
<dbReference type="AlphaFoldDB" id="A0A4R2KPY0"/>
<sequence>MTLKLLVPKEVHPGERRVALDPSVA</sequence>
<proteinExistence type="predicted"/>
<keyword evidence="2" id="KW-1185">Reference proteome</keyword>
<comment type="caution">
    <text evidence="1">The sequence shown here is derived from an EMBL/GenBank/DDBJ whole genome shotgun (WGS) entry which is preliminary data.</text>
</comment>
<evidence type="ECO:0000313" key="1">
    <source>
        <dbReference type="EMBL" id="TCO75783.1"/>
    </source>
</evidence>
<name>A0A4R2KPY0_9GAMM</name>
<reference evidence="1 2" key="1">
    <citation type="submission" date="2019-03" db="EMBL/GenBank/DDBJ databases">
        <title>Genomic Encyclopedia of Type Strains, Phase IV (KMG-IV): sequencing the most valuable type-strain genomes for metagenomic binning, comparative biology and taxonomic classification.</title>
        <authorList>
            <person name="Goeker M."/>
        </authorList>
    </citation>
    <scope>NUCLEOTIDE SEQUENCE [LARGE SCALE GENOMIC DNA]</scope>
    <source>
        <strain evidence="1 2">DSM 25287</strain>
    </source>
</reference>
<evidence type="ECO:0000313" key="2">
    <source>
        <dbReference type="Proteomes" id="UP000295765"/>
    </source>
</evidence>
<protein>
    <submittedName>
        <fullName evidence="1">Uncharacterized protein</fullName>
    </submittedName>
</protein>
<feature type="non-terminal residue" evidence="1">
    <location>
        <position position="25"/>
    </location>
</feature>
<gene>
    <name evidence="1" type="ORF">EV699_1391</name>
</gene>
<dbReference type="EMBL" id="SLWY01000039">
    <property type="protein sequence ID" value="TCO75783.1"/>
    <property type="molecule type" value="Genomic_DNA"/>
</dbReference>
<organism evidence="1 2">
    <name type="scientific">Plasticicumulans lactativorans</name>
    <dbReference type="NCBI Taxonomy" id="1133106"/>
    <lineage>
        <taxon>Bacteria</taxon>
        <taxon>Pseudomonadati</taxon>
        <taxon>Pseudomonadota</taxon>
        <taxon>Gammaproteobacteria</taxon>
        <taxon>Candidatus Competibacteraceae</taxon>
        <taxon>Plasticicumulans</taxon>
    </lineage>
</organism>
<dbReference type="Proteomes" id="UP000295765">
    <property type="component" value="Unassembled WGS sequence"/>
</dbReference>